<evidence type="ECO:0000313" key="2">
    <source>
        <dbReference type="Proteomes" id="UP000295632"/>
    </source>
</evidence>
<keyword evidence="2" id="KW-1185">Reference proteome</keyword>
<proteinExistence type="predicted"/>
<accession>A0A4R6TQN7</accession>
<evidence type="ECO:0000313" key="1">
    <source>
        <dbReference type="EMBL" id="TDQ35259.1"/>
    </source>
</evidence>
<dbReference type="Proteomes" id="UP000295632">
    <property type="component" value="Unassembled WGS sequence"/>
</dbReference>
<dbReference type="RefSeq" id="WP_133581968.1">
    <property type="nucleotide sequence ID" value="NZ_SNYJ01000022.1"/>
</dbReference>
<dbReference type="AlphaFoldDB" id="A0A4R6TQN7"/>
<dbReference type="EMBL" id="SNYJ01000022">
    <property type="protein sequence ID" value="TDQ35259.1"/>
    <property type="molecule type" value="Genomic_DNA"/>
</dbReference>
<gene>
    <name evidence="1" type="ORF">EV213_12246</name>
</gene>
<sequence length="79" mass="9157">MGKPITPSVNDLLKLSNDELREALVELNSMSLRHLCRNCIKTIHDYKEHVKYEDKEKQELHGILNNISDIIERGRQGES</sequence>
<reference evidence="1 2" key="1">
    <citation type="submission" date="2019-03" db="EMBL/GenBank/DDBJ databases">
        <title>Genomic Encyclopedia of Type Strains, Phase IV (KMG-IV): sequencing the most valuable type-strain genomes for metagenomic binning, comparative biology and taxonomic classification.</title>
        <authorList>
            <person name="Goeker M."/>
        </authorList>
    </citation>
    <scope>NUCLEOTIDE SEQUENCE [LARGE SCALE GENOMIC DNA]</scope>
    <source>
        <strain evidence="1 2">DSM 28697</strain>
    </source>
</reference>
<comment type="caution">
    <text evidence="1">The sequence shown here is derived from an EMBL/GenBank/DDBJ whole genome shotgun (WGS) entry which is preliminary data.</text>
</comment>
<protein>
    <submittedName>
        <fullName evidence="1">Uncharacterized protein</fullName>
    </submittedName>
</protein>
<name>A0A4R6TQN7_9BACI</name>
<organism evidence="1 2">
    <name type="scientific">Aureibacillus halotolerans</name>
    <dbReference type="NCBI Taxonomy" id="1508390"/>
    <lineage>
        <taxon>Bacteria</taxon>
        <taxon>Bacillati</taxon>
        <taxon>Bacillota</taxon>
        <taxon>Bacilli</taxon>
        <taxon>Bacillales</taxon>
        <taxon>Bacillaceae</taxon>
        <taxon>Aureibacillus</taxon>
    </lineage>
</organism>